<dbReference type="OrthoDB" id="4737969at2"/>
<sequence length="78" mass="8831">MPKFRIVDPHGGVVATKHFESAEDAHAWFTASIGSSELGWRMEVDDDGQWAFFDDTEGFTAPVSHHHPTPTVRPRNRR</sequence>
<gene>
    <name evidence="1" type="ORF">AWC19_27095</name>
</gene>
<keyword evidence="2" id="KW-1185">Reference proteome</keyword>
<dbReference type="AlphaFoldDB" id="A0A1X1ZXK4"/>
<accession>A0A1X1ZXK4</accession>
<name>A0A1X1ZXK4_9MYCO</name>
<evidence type="ECO:0000313" key="1">
    <source>
        <dbReference type="EMBL" id="ORW28608.1"/>
    </source>
</evidence>
<dbReference type="STRING" id="153971.AWC19_27095"/>
<reference evidence="1 2" key="1">
    <citation type="submission" date="2016-01" db="EMBL/GenBank/DDBJ databases">
        <title>The new phylogeny of the genus Mycobacterium.</title>
        <authorList>
            <person name="Tarcisio F."/>
            <person name="Conor M."/>
            <person name="Antonella G."/>
            <person name="Elisabetta G."/>
            <person name="Giulia F.S."/>
            <person name="Sara T."/>
            <person name="Anna F."/>
            <person name="Clotilde B."/>
            <person name="Roberto B."/>
            <person name="Veronica D.S."/>
            <person name="Fabio R."/>
            <person name="Monica P."/>
            <person name="Olivier J."/>
            <person name="Enrico T."/>
            <person name="Nicola S."/>
        </authorList>
    </citation>
    <scope>NUCLEOTIDE SEQUENCE [LARGE SCALE GENOMIC DNA]</scope>
    <source>
        <strain evidence="1 2">DSM 44572</strain>
    </source>
</reference>
<evidence type="ECO:0000313" key="2">
    <source>
        <dbReference type="Proteomes" id="UP000193529"/>
    </source>
</evidence>
<organism evidence="1 2">
    <name type="scientific">Mycobacterium palustre</name>
    <dbReference type="NCBI Taxonomy" id="153971"/>
    <lineage>
        <taxon>Bacteria</taxon>
        <taxon>Bacillati</taxon>
        <taxon>Actinomycetota</taxon>
        <taxon>Actinomycetes</taxon>
        <taxon>Mycobacteriales</taxon>
        <taxon>Mycobacteriaceae</taxon>
        <taxon>Mycobacterium</taxon>
        <taxon>Mycobacterium simiae complex</taxon>
    </lineage>
</organism>
<comment type="caution">
    <text evidence="1">The sequence shown here is derived from an EMBL/GenBank/DDBJ whole genome shotgun (WGS) entry which is preliminary data.</text>
</comment>
<proteinExistence type="predicted"/>
<dbReference type="Proteomes" id="UP000193529">
    <property type="component" value="Unassembled WGS sequence"/>
</dbReference>
<dbReference type="EMBL" id="LQPJ01000059">
    <property type="protein sequence ID" value="ORW28608.1"/>
    <property type="molecule type" value="Genomic_DNA"/>
</dbReference>
<dbReference type="RefSeq" id="WP_085076953.1">
    <property type="nucleotide sequence ID" value="NZ_JACKRZ010000174.1"/>
</dbReference>
<protein>
    <submittedName>
        <fullName evidence="1">Uncharacterized protein</fullName>
    </submittedName>
</protein>